<dbReference type="OrthoDB" id="9770965at2"/>
<keyword evidence="1 4" id="KW-0378">Hydrolase</keyword>
<dbReference type="Gene3D" id="3.40.1090.10">
    <property type="entry name" value="Cytosolic phospholipase A2 catalytic domain"/>
    <property type="match status" value="1"/>
</dbReference>
<dbReference type="RefSeq" id="WP_006784551.1">
    <property type="nucleotide sequence ID" value="NZ_CABJBH010000002.1"/>
</dbReference>
<dbReference type="InterPro" id="IPR002641">
    <property type="entry name" value="PNPLA_dom"/>
</dbReference>
<dbReference type="AlphaFoldDB" id="A0A173TCD0"/>
<dbReference type="GeneID" id="60058435"/>
<name>A0A173TCD0_9FIRM</name>
<feature type="short sequence motif" description="GXGXXG" evidence="4">
    <location>
        <begin position="19"/>
        <end position="24"/>
    </location>
</feature>
<dbReference type="Pfam" id="PF01734">
    <property type="entry name" value="Patatin"/>
    <property type="match status" value="1"/>
</dbReference>
<evidence type="ECO:0000256" key="4">
    <source>
        <dbReference type="PROSITE-ProRule" id="PRU01161"/>
    </source>
</evidence>
<gene>
    <name evidence="5" type="ORF">GMA92_02230</name>
</gene>
<comment type="caution">
    <text evidence="5">The sequence shown here is derived from an EMBL/GenBank/DDBJ whole genome shotgun (WGS) entry which is preliminary data.</text>
</comment>
<evidence type="ECO:0000313" key="5">
    <source>
        <dbReference type="EMBL" id="MTK20256.1"/>
    </source>
</evidence>
<keyword evidence="2 4" id="KW-0442">Lipid degradation</keyword>
<dbReference type="PANTHER" id="PTHR14226">
    <property type="entry name" value="NEUROPATHY TARGET ESTERASE/SWISS CHEESE D.MELANOGASTER"/>
    <property type="match status" value="1"/>
</dbReference>
<feature type="short sequence motif" description="GXSXG" evidence="4">
    <location>
        <begin position="48"/>
        <end position="52"/>
    </location>
</feature>
<dbReference type="GO" id="GO:0016042">
    <property type="term" value="P:lipid catabolic process"/>
    <property type="evidence" value="ECO:0007669"/>
    <property type="project" value="UniProtKB-UniRule"/>
</dbReference>
<dbReference type="EMBL" id="WMQE01000003">
    <property type="protein sequence ID" value="MTK20256.1"/>
    <property type="molecule type" value="Genomic_DNA"/>
</dbReference>
<dbReference type="GO" id="GO:0016787">
    <property type="term" value="F:hydrolase activity"/>
    <property type="evidence" value="ECO:0007669"/>
    <property type="project" value="UniProtKB-UniRule"/>
</dbReference>
<dbReference type="PROSITE" id="PS51635">
    <property type="entry name" value="PNPLA"/>
    <property type="match status" value="1"/>
</dbReference>
<feature type="active site" description="Nucleophile" evidence="4">
    <location>
        <position position="50"/>
    </location>
</feature>
<evidence type="ECO:0000256" key="3">
    <source>
        <dbReference type="ARBA" id="ARBA00023098"/>
    </source>
</evidence>
<sequence>MNFMDQSLYDLKVGLVLAGGGTKGAYQAGVMQALWDLDLINNITAVSGVSIGTLNSLMLCMKKRDLIDISWKSLTYQKIVTKSEGFKLADIGEIIKLIATGHKPDEIAENVDLSALGLISQKGIRDYIEEFVDMPTLKSTNIDIYSCAYNINDGHPEYFKLNDYNEEEIIDISIASCAVPFIFTPVTFKGKQYADGGINNPLYSGASADNVPIAPIMNHDLDLIIVVHLTYTDKVDLNLYPQANIIEIYPSFPLEIVNGSGTLNFNQTSIKERIEIGYRDGVVTLAPMLIAYLKGKNIAPYIKHHVNWNNQFLKKYRK</sequence>
<dbReference type="InterPro" id="IPR016035">
    <property type="entry name" value="Acyl_Trfase/lysoPLipase"/>
</dbReference>
<evidence type="ECO:0000256" key="1">
    <source>
        <dbReference type="ARBA" id="ARBA00022801"/>
    </source>
</evidence>
<evidence type="ECO:0000256" key="2">
    <source>
        <dbReference type="ARBA" id="ARBA00022963"/>
    </source>
</evidence>
<accession>A0A173TCD0</accession>
<dbReference type="Proteomes" id="UP000487649">
    <property type="component" value="Unassembled WGS sequence"/>
</dbReference>
<feature type="short sequence motif" description="DGA/G" evidence="4">
    <location>
        <begin position="195"/>
        <end position="197"/>
    </location>
</feature>
<dbReference type="SUPFAM" id="SSF52151">
    <property type="entry name" value="FabD/lysophospholipase-like"/>
    <property type="match status" value="1"/>
</dbReference>
<dbReference type="InterPro" id="IPR050301">
    <property type="entry name" value="NTE"/>
</dbReference>
<dbReference type="PANTHER" id="PTHR14226:SF29">
    <property type="entry name" value="NEUROPATHY TARGET ESTERASE SWS"/>
    <property type="match status" value="1"/>
</dbReference>
<organism evidence="5 6">
    <name type="scientific">Turicibacter sanguinis</name>
    <dbReference type="NCBI Taxonomy" id="154288"/>
    <lineage>
        <taxon>Bacteria</taxon>
        <taxon>Bacillati</taxon>
        <taxon>Bacillota</taxon>
        <taxon>Erysipelotrichia</taxon>
        <taxon>Erysipelotrichales</taxon>
        <taxon>Turicibacteraceae</taxon>
        <taxon>Turicibacter</taxon>
    </lineage>
</organism>
<feature type="active site" description="Proton acceptor" evidence="4">
    <location>
        <position position="195"/>
    </location>
</feature>
<reference evidence="5 6" key="1">
    <citation type="journal article" date="2019" name="Nat. Med.">
        <title>A library of human gut bacterial isolates paired with longitudinal multiomics data enables mechanistic microbiome research.</title>
        <authorList>
            <person name="Poyet M."/>
            <person name="Groussin M."/>
            <person name="Gibbons S.M."/>
            <person name="Avila-Pacheco J."/>
            <person name="Jiang X."/>
            <person name="Kearney S.M."/>
            <person name="Perrotta A.R."/>
            <person name="Berdy B."/>
            <person name="Zhao S."/>
            <person name="Lieberman T.D."/>
            <person name="Swanson P.K."/>
            <person name="Smith M."/>
            <person name="Roesemann S."/>
            <person name="Alexander J.E."/>
            <person name="Rich S.A."/>
            <person name="Livny J."/>
            <person name="Vlamakis H."/>
            <person name="Clish C."/>
            <person name="Bullock K."/>
            <person name="Deik A."/>
            <person name="Scott J."/>
            <person name="Pierce K.A."/>
            <person name="Xavier R.J."/>
            <person name="Alm E.J."/>
        </authorList>
    </citation>
    <scope>NUCLEOTIDE SEQUENCE [LARGE SCALE GENOMIC DNA]</scope>
    <source>
        <strain evidence="5 6">BIOML-A198</strain>
    </source>
</reference>
<proteinExistence type="predicted"/>
<protein>
    <submittedName>
        <fullName evidence="5">Phospholipase</fullName>
    </submittedName>
</protein>
<keyword evidence="3 4" id="KW-0443">Lipid metabolism</keyword>
<evidence type="ECO:0000313" key="6">
    <source>
        <dbReference type="Proteomes" id="UP000487649"/>
    </source>
</evidence>